<dbReference type="AlphaFoldDB" id="A0A538S9K8"/>
<dbReference type="InterPro" id="IPR003779">
    <property type="entry name" value="CMD-like"/>
</dbReference>
<comment type="caution">
    <text evidence="2">The sequence shown here is derived from an EMBL/GenBank/DDBJ whole genome shotgun (WGS) entry which is preliminary data.</text>
</comment>
<gene>
    <name evidence="2" type="ORF">E6K73_12760</name>
</gene>
<keyword evidence="2" id="KW-0560">Oxidoreductase</keyword>
<dbReference type="SUPFAM" id="SSF69118">
    <property type="entry name" value="AhpD-like"/>
    <property type="match status" value="1"/>
</dbReference>
<evidence type="ECO:0000313" key="2">
    <source>
        <dbReference type="EMBL" id="TMQ48026.1"/>
    </source>
</evidence>
<accession>A0A538S9K8</accession>
<dbReference type="InterPro" id="IPR029032">
    <property type="entry name" value="AhpD-like"/>
</dbReference>
<evidence type="ECO:0000259" key="1">
    <source>
        <dbReference type="Pfam" id="PF02627"/>
    </source>
</evidence>
<proteinExistence type="predicted"/>
<evidence type="ECO:0000313" key="3">
    <source>
        <dbReference type="Proteomes" id="UP000320184"/>
    </source>
</evidence>
<name>A0A538S9K8_UNCEI</name>
<protein>
    <submittedName>
        <fullName evidence="2">Peroxidase-related enzyme</fullName>
    </submittedName>
</protein>
<dbReference type="InterPro" id="IPR004675">
    <property type="entry name" value="AhpD_core"/>
</dbReference>
<organism evidence="2 3">
    <name type="scientific">Eiseniibacteriota bacterium</name>
    <dbReference type="NCBI Taxonomy" id="2212470"/>
    <lineage>
        <taxon>Bacteria</taxon>
        <taxon>Candidatus Eiseniibacteriota</taxon>
    </lineage>
</organism>
<reference evidence="2 3" key="1">
    <citation type="journal article" date="2019" name="Nat. Microbiol.">
        <title>Mediterranean grassland soil C-N compound turnover is dependent on rainfall and depth, and is mediated by genomically divergent microorganisms.</title>
        <authorList>
            <person name="Diamond S."/>
            <person name="Andeer P.F."/>
            <person name="Li Z."/>
            <person name="Crits-Christoph A."/>
            <person name="Burstein D."/>
            <person name="Anantharaman K."/>
            <person name="Lane K.R."/>
            <person name="Thomas B.C."/>
            <person name="Pan C."/>
            <person name="Northen T.R."/>
            <person name="Banfield J.F."/>
        </authorList>
    </citation>
    <scope>NUCLEOTIDE SEQUENCE [LARGE SCALE GENOMIC DNA]</scope>
    <source>
        <strain evidence="2">WS_3</strain>
    </source>
</reference>
<feature type="domain" description="Carboxymuconolactone decarboxylase-like" evidence="1">
    <location>
        <begin position="74"/>
        <end position="110"/>
    </location>
</feature>
<dbReference type="InterPro" id="IPR010195">
    <property type="entry name" value="Uncharacterised_peroxidase-rel"/>
</dbReference>
<keyword evidence="2" id="KW-0575">Peroxidase</keyword>
<sequence>MPLAGPAGLFSAPVTPRTREPASWIQPVEAGAATGRLGRIYEAIRARSSSGKVSNLWQACGLDPSGLEASFVHYQGLMDDPSPLSPAQAELIALVVSATNGCTYCVAHHGPPLARALGDEALARAVARDYRAANLPARDRVLLDSAVALTCEPSERKLEDIERLREYGFDDAAILKATEITAYYNAINRVVCALGVSLEAGLEAWEFGAQK</sequence>
<dbReference type="NCBIfam" id="TIGR00778">
    <property type="entry name" value="ahpD_dom"/>
    <property type="match status" value="1"/>
</dbReference>
<dbReference type="GO" id="GO:0051920">
    <property type="term" value="F:peroxiredoxin activity"/>
    <property type="evidence" value="ECO:0007669"/>
    <property type="project" value="InterPro"/>
</dbReference>
<dbReference type="Pfam" id="PF02627">
    <property type="entry name" value="CMD"/>
    <property type="match status" value="1"/>
</dbReference>
<dbReference type="PANTHER" id="PTHR35446">
    <property type="entry name" value="SI:CH211-175M2.5"/>
    <property type="match status" value="1"/>
</dbReference>
<dbReference type="PANTHER" id="PTHR35446:SF2">
    <property type="entry name" value="CARBOXYMUCONOLACTONE DECARBOXYLASE-LIKE DOMAIN-CONTAINING PROTEIN"/>
    <property type="match status" value="1"/>
</dbReference>
<dbReference type="NCBIfam" id="TIGR01926">
    <property type="entry name" value="peroxid_rel"/>
    <property type="match status" value="1"/>
</dbReference>
<dbReference type="EMBL" id="VBOT01000157">
    <property type="protein sequence ID" value="TMQ48026.1"/>
    <property type="molecule type" value="Genomic_DNA"/>
</dbReference>
<dbReference type="Gene3D" id="1.20.1290.10">
    <property type="entry name" value="AhpD-like"/>
    <property type="match status" value="1"/>
</dbReference>
<dbReference type="Proteomes" id="UP000320184">
    <property type="component" value="Unassembled WGS sequence"/>
</dbReference>